<feature type="compositionally biased region" description="Low complexity" evidence="5">
    <location>
        <begin position="839"/>
        <end position="850"/>
    </location>
</feature>
<evidence type="ECO:0000313" key="10">
    <source>
        <dbReference type="Proteomes" id="UP000005408"/>
    </source>
</evidence>
<dbReference type="GO" id="GO:0005886">
    <property type="term" value="C:plasma membrane"/>
    <property type="evidence" value="ECO:0007669"/>
    <property type="project" value="TreeGrafter"/>
</dbReference>
<proteinExistence type="inferred from homology"/>
<feature type="region of interest" description="Disordered" evidence="5">
    <location>
        <begin position="839"/>
        <end position="869"/>
    </location>
</feature>
<dbReference type="PANTHER" id="PTHR11709:SF394">
    <property type="entry name" value="FI03373P-RELATED"/>
    <property type="match status" value="1"/>
</dbReference>
<dbReference type="CDD" id="cd13884">
    <property type="entry name" value="CuRO_2_tcLCC_insect_like"/>
    <property type="match status" value="1"/>
</dbReference>
<dbReference type="InterPro" id="IPR045087">
    <property type="entry name" value="Cu-oxidase_fam"/>
</dbReference>
<dbReference type="Proteomes" id="UP000005408">
    <property type="component" value="Unassembled WGS sequence"/>
</dbReference>
<dbReference type="PROSITE" id="PS00080">
    <property type="entry name" value="MULTICOPPER_OXIDASE2"/>
    <property type="match status" value="1"/>
</dbReference>
<evidence type="ECO:0000256" key="1">
    <source>
        <dbReference type="ARBA" id="ARBA00010609"/>
    </source>
</evidence>
<dbReference type="GO" id="GO:0005507">
    <property type="term" value="F:copper ion binding"/>
    <property type="evidence" value="ECO:0007669"/>
    <property type="project" value="InterPro"/>
</dbReference>
<feature type="compositionally biased region" description="Polar residues" evidence="5">
    <location>
        <begin position="978"/>
        <end position="989"/>
    </location>
</feature>
<dbReference type="AlphaFoldDB" id="A0A8W8M9T0"/>
<dbReference type="Pfam" id="PF00394">
    <property type="entry name" value="Cu-oxidase"/>
    <property type="match status" value="1"/>
</dbReference>
<dbReference type="InterPro" id="IPR011706">
    <property type="entry name" value="Cu-oxidase_C"/>
</dbReference>
<keyword evidence="3" id="KW-0560">Oxidoreductase</keyword>
<dbReference type="EnsemblMetazoa" id="G31763.1">
    <property type="protein sequence ID" value="G31763.1:cds"/>
    <property type="gene ID" value="G31763"/>
</dbReference>
<reference evidence="9" key="1">
    <citation type="submission" date="2022-08" db="UniProtKB">
        <authorList>
            <consortium name="EnsemblMetazoa"/>
        </authorList>
    </citation>
    <scope>IDENTIFICATION</scope>
    <source>
        <strain evidence="9">05x7-T-G4-1.051#20</strain>
    </source>
</reference>
<dbReference type="InterPro" id="IPR008972">
    <property type="entry name" value="Cupredoxin"/>
</dbReference>
<keyword evidence="2" id="KW-0479">Metal-binding</keyword>
<sequence>MMWYNETSEGTVYEPIVQDSKGFIRRRSTSPNCSETHEAVSLDEFKKLVSTGDGDYRMVYAINGQIPGPEIVVTEGDVVAILVYNRLKMEGVTIHWHGLLHKGTPWMDGASMISQCPIMPGQVFEYRFIAEPVGTHWYHAHTGTMRNDGLSGAFIVLPKQQMFSRYHGEFFAVVQDWTKRSAAETAEAYGSRLFGLEDYDGTCKPLNYMPDETTSIFPLNVGLVNGRGRRYTETDIENGEKPFIPLETFTVQQMETYRFRIMNVGFAQPFEVSFEAHTIYVVAMDGNDVEDQKCDAVVISPGETVDIKLTAKRQPNNYYINIKTIPTRTLWGPITRPQLTRAVLNYKGVNRFRRPVSVPRLCTQQNPCYVVNQIYGKAPIDSHVVIIPLTKLKSTHDSLTRFPVPIYNDKSQLQEFFLNFHLLRGHPAINGRQFMYPTSALQGQNNQYAISQCEPPRCTSERCRCTNLIKLEIGNVIQFVFFTQGLKAAHPVHFHGHQFHVLKIGFPEYDSVTGNATAPNSDIRCLNDDCTEARWANPRWSYKNLGLNLWNPPIKDTVNVPWGGYVVVRIVADNPGYWLLHCHLGHHQSEGMSLVLQEGDPADMVEPPTTFPTCNSFRTSTKAIQSATQKQKEILERKKKGMNKSHQSEAKRTSTVVNKQKESYDQYFHDPGTSNKVEDQSTNIWPQTRSKETPKRTSSSITPTFNLRVRDNQDTSFDTWPRTQSMGLPGLSSNQIRVAPSPVPSTRNELPTFRFPGGGNRVSPFEVESVSPTWQQPKQLRRLDPLTTSANIPKWMQGGLPDTSAIGISKLTNFYGSAGSTDPVQVQSPMRISELEPVSISSGTGMPSSSLPRFSSGGGLPDSSGSSSFTDSGNLNEFFIASSNPFGDTTSNIPFSGITSNEPFFDSTSNIPTTDTSSNAPFGELTNFYGSAGSTDPVLVQSPMRLSELEPISSSSGTGIPSSSLPGFSSGGGLPDQPGSSSFTDSGNLNEFFIG</sequence>
<evidence type="ECO:0000256" key="5">
    <source>
        <dbReference type="SAM" id="MobiDB-lite"/>
    </source>
</evidence>
<dbReference type="InterPro" id="IPR033138">
    <property type="entry name" value="Cu_oxidase_CS"/>
</dbReference>
<dbReference type="GO" id="GO:0016491">
    <property type="term" value="F:oxidoreductase activity"/>
    <property type="evidence" value="ECO:0007669"/>
    <property type="project" value="UniProtKB-KW"/>
</dbReference>
<accession>A0A8W8M9T0</accession>
<dbReference type="PANTHER" id="PTHR11709">
    <property type="entry name" value="MULTI-COPPER OXIDASE"/>
    <property type="match status" value="1"/>
</dbReference>
<keyword evidence="10" id="KW-1185">Reference proteome</keyword>
<feature type="region of interest" description="Disordered" evidence="5">
    <location>
        <begin position="719"/>
        <end position="758"/>
    </location>
</feature>
<organism evidence="9 10">
    <name type="scientific">Magallana gigas</name>
    <name type="common">Pacific oyster</name>
    <name type="synonym">Crassostrea gigas</name>
    <dbReference type="NCBI Taxonomy" id="29159"/>
    <lineage>
        <taxon>Eukaryota</taxon>
        <taxon>Metazoa</taxon>
        <taxon>Spiralia</taxon>
        <taxon>Lophotrochozoa</taxon>
        <taxon>Mollusca</taxon>
        <taxon>Bivalvia</taxon>
        <taxon>Autobranchia</taxon>
        <taxon>Pteriomorphia</taxon>
        <taxon>Ostreida</taxon>
        <taxon>Ostreoidea</taxon>
        <taxon>Ostreidae</taxon>
        <taxon>Magallana</taxon>
    </lineage>
</organism>
<dbReference type="InterPro" id="IPR001117">
    <property type="entry name" value="Cu-oxidase_2nd"/>
</dbReference>
<feature type="region of interest" description="Disordered" evidence="5">
    <location>
        <begin position="638"/>
        <end position="701"/>
    </location>
</feature>
<dbReference type="PROSITE" id="PS00079">
    <property type="entry name" value="MULTICOPPER_OXIDASE1"/>
    <property type="match status" value="1"/>
</dbReference>
<comment type="similarity">
    <text evidence="1">Belongs to the multicopper oxidase family.</text>
</comment>
<evidence type="ECO:0008006" key="11">
    <source>
        <dbReference type="Google" id="ProtNLM"/>
    </source>
</evidence>
<feature type="domain" description="Plastocyanin-like" evidence="6">
    <location>
        <begin position="174"/>
        <end position="348"/>
    </location>
</feature>
<feature type="domain" description="Plastocyanin-like" evidence="7">
    <location>
        <begin position="450"/>
        <end position="599"/>
    </location>
</feature>
<feature type="domain" description="Plastocyanin-like" evidence="8">
    <location>
        <begin position="53"/>
        <end position="160"/>
    </location>
</feature>
<evidence type="ECO:0000259" key="8">
    <source>
        <dbReference type="Pfam" id="PF07732"/>
    </source>
</evidence>
<evidence type="ECO:0000313" key="9">
    <source>
        <dbReference type="EnsemblMetazoa" id="G31763.1:cds"/>
    </source>
</evidence>
<evidence type="ECO:0000259" key="7">
    <source>
        <dbReference type="Pfam" id="PF07731"/>
    </source>
</evidence>
<feature type="compositionally biased region" description="Polar residues" evidence="5">
    <location>
        <begin position="672"/>
        <end position="688"/>
    </location>
</feature>
<dbReference type="Pfam" id="PF07732">
    <property type="entry name" value="Cu-oxidase_3"/>
    <property type="match status" value="1"/>
</dbReference>
<evidence type="ECO:0000259" key="6">
    <source>
        <dbReference type="Pfam" id="PF00394"/>
    </source>
</evidence>
<evidence type="ECO:0000256" key="2">
    <source>
        <dbReference type="ARBA" id="ARBA00022723"/>
    </source>
</evidence>
<dbReference type="GO" id="GO:0006826">
    <property type="term" value="P:iron ion transport"/>
    <property type="evidence" value="ECO:0007669"/>
    <property type="project" value="TreeGrafter"/>
</dbReference>
<dbReference type="InterPro" id="IPR011707">
    <property type="entry name" value="Cu-oxidase-like_N"/>
</dbReference>
<evidence type="ECO:0000256" key="3">
    <source>
        <dbReference type="ARBA" id="ARBA00023002"/>
    </source>
</evidence>
<dbReference type="SUPFAM" id="SSF49503">
    <property type="entry name" value="Cupredoxins"/>
    <property type="match status" value="3"/>
</dbReference>
<dbReference type="Gene3D" id="2.60.40.420">
    <property type="entry name" value="Cupredoxins - blue copper proteins"/>
    <property type="match status" value="3"/>
</dbReference>
<dbReference type="Pfam" id="PF07731">
    <property type="entry name" value="Cu-oxidase_2"/>
    <property type="match status" value="1"/>
</dbReference>
<feature type="region of interest" description="Disordered" evidence="5">
    <location>
        <begin position="950"/>
        <end position="995"/>
    </location>
</feature>
<dbReference type="InterPro" id="IPR002355">
    <property type="entry name" value="Cu_oxidase_Cu_BS"/>
</dbReference>
<dbReference type="CDD" id="cd13905">
    <property type="entry name" value="CuRO_3_tcLLC2_insect_like"/>
    <property type="match status" value="1"/>
</dbReference>
<feature type="compositionally biased region" description="Polar residues" evidence="5">
    <location>
        <begin position="719"/>
        <end position="736"/>
    </location>
</feature>
<name>A0A8W8M9T0_MAGGI</name>
<protein>
    <recommendedName>
        <fullName evidence="11">L-ascorbate oxidase</fullName>
    </recommendedName>
</protein>
<dbReference type="CDD" id="cd13858">
    <property type="entry name" value="CuRO_1_tcLCC2_insect_like"/>
    <property type="match status" value="1"/>
</dbReference>
<feature type="compositionally biased region" description="Low complexity" evidence="5">
    <location>
        <begin position="951"/>
        <end position="968"/>
    </location>
</feature>
<keyword evidence="4" id="KW-0186">Copper</keyword>
<feature type="compositionally biased region" description="Basic and acidic residues" evidence="5">
    <location>
        <begin position="659"/>
        <end position="668"/>
    </location>
</feature>
<evidence type="ECO:0000256" key="4">
    <source>
        <dbReference type="ARBA" id="ARBA00023008"/>
    </source>
</evidence>